<protein>
    <submittedName>
        <fullName evidence="2">Uncharacterized protein</fullName>
    </submittedName>
</protein>
<reference evidence="2 3" key="1">
    <citation type="submission" date="2016-10" db="EMBL/GenBank/DDBJ databases">
        <authorList>
            <person name="de Groot N.N."/>
        </authorList>
    </citation>
    <scope>NUCLEOTIDE SEQUENCE [LARGE SCALE GENOMIC DNA]</scope>
    <source>
        <strain evidence="2 3">DSM 18610</strain>
    </source>
</reference>
<feature type="compositionally biased region" description="Polar residues" evidence="1">
    <location>
        <begin position="49"/>
        <end position="62"/>
    </location>
</feature>
<organism evidence="2 3">
    <name type="scientific">Pedobacter rhizosphaerae</name>
    <dbReference type="NCBI Taxonomy" id="390241"/>
    <lineage>
        <taxon>Bacteria</taxon>
        <taxon>Pseudomonadati</taxon>
        <taxon>Bacteroidota</taxon>
        <taxon>Sphingobacteriia</taxon>
        <taxon>Sphingobacteriales</taxon>
        <taxon>Sphingobacteriaceae</taxon>
        <taxon>Pedobacter</taxon>
    </lineage>
</organism>
<dbReference type="AlphaFoldDB" id="A0A1H9TYQ5"/>
<feature type="region of interest" description="Disordered" evidence="1">
    <location>
        <begin position="1"/>
        <end position="22"/>
    </location>
</feature>
<evidence type="ECO:0000313" key="3">
    <source>
        <dbReference type="Proteomes" id="UP000199572"/>
    </source>
</evidence>
<sequence length="62" mass="6899">METIKDQNQAKIPSGEQKVLLDPAITAETDELDPKFEAEQSAPIKNETKANLQDSKPWNSSE</sequence>
<evidence type="ECO:0000313" key="2">
    <source>
        <dbReference type="EMBL" id="SES02141.1"/>
    </source>
</evidence>
<gene>
    <name evidence="2" type="ORF">SAMN04488023_12556</name>
</gene>
<dbReference type="Proteomes" id="UP000199572">
    <property type="component" value="Unassembled WGS sequence"/>
</dbReference>
<keyword evidence="3" id="KW-1185">Reference proteome</keyword>
<name>A0A1H9TYQ5_9SPHI</name>
<feature type="region of interest" description="Disordered" evidence="1">
    <location>
        <begin position="38"/>
        <end position="62"/>
    </location>
</feature>
<proteinExistence type="predicted"/>
<dbReference type="RefSeq" id="WP_090886713.1">
    <property type="nucleotide sequence ID" value="NZ_FOGG01000025.1"/>
</dbReference>
<evidence type="ECO:0000256" key="1">
    <source>
        <dbReference type="SAM" id="MobiDB-lite"/>
    </source>
</evidence>
<dbReference type="EMBL" id="FOGG01000025">
    <property type="protein sequence ID" value="SES02141.1"/>
    <property type="molecule type" value="Genomic_DNA"/>
</dbReference>
<accession>A0A1H9TYQ5</accession>
<dbReference type="OrthoDB" id="1551502at2"/>
<dbReference type="STRING" id="390241.SAMN04488023_12556"/>
<feature type="compositionally biased region" description="Polar residues" evidence="1">
    <location>
        <begin position="1"/>
        <end position="11"/>
    </location>
</feature>